<accession>A0ABD1HTN6</accession>
<gene>
    <name evidence="3" type="ORF">AAHA92_09298</name>
</gene>
<keyword evidence="2" id="KW-1133">Transmembrane helix</keyword>
<feature type="transmembrane region" description="Helical" evidence="2">
    <location>
        <begin position="12"/>
        <end position="32"/>
    </location>
</feature>
<dbReference type="EMBL" id="JBEAFC010000004">
    <property type="protein sequence ID" value="KAL1558888.1"/>
    <property type="molecule type" value="Genomic_DNA"/>
</dbReference>
<name>A0ABD1HTN6_SALDI</name>
<feature type="region of interest" description="Disordered" evidence="1">
    <location>
        <begin position="55"/>
        <end position="83"/>
    </location>
</feature>
<evidence type="ECO:0000256" key="1">
    <source>
        <dbReference type="SAM" id="MobiDB-lite"/>
    </source>
</evidence>
<proteinExistence type="predicted"/>
<dbReference type="PANTHER" id="PTHR36595:SF1">
    <property type="entry name" value="TRANSMEMBRANE PROTEIN"/>
    <property type="match status" value="1"/>
</dbReference>
<evidence type="ECO:0000313" key="3">
    <source>
        <dbReference type="EMBL" id="KAL1558888.1"/>
    </source>
</evidence>
<evidence type="ECO:0000256" key="2">
    <source>
        <dbReference type="SAM" id="Phobius"/>
    </source>
</evidence>
<sequence length="112" mass="12818">MVVWMIELISLAASNSLAVFCFCNVLIAILVIGSSQTSSEPDEMANPTIVHLKQIPEEKESSQSVSIDMVNKDDDEEEEEDELRKRVEEFIEKTNRGWEAEKRNRYKATLIQ</sequence>
<keyword evidence="2" id="KW-0472">Membrane</keyword>
<dbReference type="PANTHER" id="PTHR36595">
    <property type="entry name" value="TRANSMEMBRANE PROTEIN"/>
    <property type="match status" value="1"/>
</dbReference>
<keyword evidence="4" id="KW-1185">Reference proteome</keyword>
<dbReference type="AlphaFoldDB" id="A0ABD1HTN6"/>
<organism evidence="3 4">
    <name type="scientific">Salvia divinorum</name>
    <name type="common">Maria pastora</name>
    <name type="synonym">Diviner's sage</name>
    <dbReference type="NCBI Taxonomy" id="28513"/>
    <lineage>
        <taxon>Eukaryota</taxon>
        <taxon>Viridiplantae</taxon>
        <taxon>Streptophyta</taxon>
        <taxon>Embryophyta</taxon>
        <taxon>Tracheophyta</taxon>
        <taxon>Spermatophyta</taxon>
        <taxon>Magnoliopsida</taxon>
        <taxon>eudicotyledons</taxon>
        <taxon>Gunneridae</taxon>
        <taxon>Pentapetalae</taxon>
        <taxon>asterids</taxon>
        <taxon>lamiids</taxon>
        <taxon>Lamiales</taxon>
        <taxon>Lamiaceae</taxon>
        <taxon>Nepetoideae</taxon>
        <taxon>Mentheae</taxon>
        <taxon>Salviinae</taxon>
        <taxon>Salvia</taxon>
        <taxon>Salvia subgen. Calosphace</taxon>
    </lineage>
</organism>
<evidence type="ECO:0000313" key="4">
    <source>
        <dbReference type="Proteomes" id="UP001567538"/>
    </source>
</evidence>
<keyword evidence="2" id="KW-0812">Transmembrane</keyword>
<protein>
    <submittedName>
        <fullName evidence="3">Histone H3.v1-like</fullName>
    </submittedName>
</protein>
<dbReference type="Proteomes" id="UP001567538">
    <property type="component" value="Unassembled WGS sequence"/>
</dbReference>
<reference evidence="3 4" key="1">
    <citation type="submission" date="2024-06" db="EMBL/GenBank/DDBJ databases">
        <title>A chromosome level genome sequence of Diviner's sage (Salvia divinorum).</title>
        <authorList>
            <person name="Ford S.A."/>
            <person name="Ro D.-K."/>
            <person name="Ness R.W."/>
            <person name="Phillips M.A."/>
        </authorList>
    </citation>
    <scope>NUCLEOTIDE SEQUENCE [LARGE SCALE GENOMIC DNA]</scope>
    <source>
        <strain evidence="3">SAF-2024a</strain>
        <tissue evidence="3">Leaf</tissue>
    </source>
</reference>
<comment type="caution">
    <text evidence="3">The sequence shown here is derived from an EMBL/GenBank/DDBJ whole genome shotgun (WGS) entry which is preliminary data.</text>
</comment>